<dbReference type="Proteomes" id="UP000323544">
    <property type="component" value="Segment"/>
</dbReference>
<proteinExistence type="predicted"/>
<gene>
    <name evidence="1" type="ORF">POTTS_125</name>
</gene>
<organism evidence="1 2">
    <name type="scientific">Klebsiella phage vB_KpnM_Potts1</name>
    <dbReference type="NCBI Taxonomy" id="2591366"/>
    <lineage>
        <taxon>Viruses</taxon>
        <taxon>Duplodnaviria</taxon>
        <taxon>Heunggongvirae</taxon>
        <taxon>Uroviricota</taxon>
        <taxon>Caudoviricetes</taxon>
        <taxon>Marfavirus</taxon>
        <taxon>Marfavirus F48</taxon>
    </lineage>
</organism>
<reference evidence="1 2" key="1">
    <citation type="submission" date="2019-04" db="EMBL/GenBank/DDBJ databases">
        <authorList>
            <person name="Potts E."/>
            <person name="Thurgood T.L."/>
            <person name="Sharma R."/>
            <person name="Urrea L."/>
            <person name="Arens D.K."/>
            <person name="Kruger J.L."/>
            <person name="Thompson D.W."/>
            <person name="Grose J.H."/>
        </authorList>
    </citation>
    <scope>NUCLEOTIDE SEQUENCE [LARGE SCALE GENOMIC DNA]</scope>
</reference>
<protein>
    <submittedName>
        <fullName evidence="1">Uncharacterized protein</fullName>
    </submittedName>
</protein>
<evidence type="ECO:0000313" key="1">
    <source>
        <dbReference type="EMBL" id="QEG12735.1"/>
    </source>
</evidence>
<evidence type="ECO:0000313" key="2">
    <source>
        <dbReference type="Proteomes" id="UP000323544"/>
    </source>
</evidence>
<accession>A0A5B9NIS6</accession>
<dbReference type="EMBL" id="MN013081">
    <property type="protein sequence ID" value="QEG12735.1"/>
    <property type="molecule type" value="Genomic_DNA"/>
</dbReference>
<sequence>MIRINELTATKLIESYKTGWREMTPFEAEAMYKIKCICQNALNVSSYLNITPDIIIQSELVTVMSTLADEGKL</sequence>
<name>A0A5B9NIS6_9CAUD</name>